<dbReference type="PANTHER" id="PTHR36766:SF26">
    <property type="entry name" value="DISEASE RESISTANCE PROTEIN (CC-NBS-LRR CLASS) FAMILY PROTEIN"/>
    <property type="match status" value="1"/>
</dbReference>
<dbReference type="GO" id="GO:0006952">
    <property type="term" value="P:defense response"/>
    <property type="evidence" value="ECO:0007669"/>
    <property type="project" value="UniProtKB-KW"/>
</dbReference>
<gene>
    <name evidence="5" type="ORF">L195_g016913</name>
</gene>
<keyword evidence="2" id="KW-0677">Repeat</keyword>
<reference evidence="5 6" key="1">
    <citation type="journal article" date="2014" name="Am. J. Bot.">
        <title>Genome assembly and annotation for red clover (Trifolium pratense; Fabaceae).</title>
        <authorList>
            <person name="Istvanek J."/>
            <person name="Jaros M."/>
            <person name="Krenek A."/>
            <person name="Repkova J."/>
        </authorList>
    </citation>
    <scope>NUCLEOTIDE SEQUENCE [LARGE SCALE GENOMIC DNA]</scope>
    <source>
        <strain evidence="6">cv. Tatra</strain>
        <tissue evidence="5">Young leaves</tissue>
    </source>
</reference>
<sequence>EIHLKLQLSPLRGGNRHNHQQPMTVLTDVTGVLSNDIVSDLWKNLATISHKTLNSKATAEHLLTFIREILPSIERIKYSGVELPQPRQSHLDRLSEILRSGVELSHQALATSRWNVYRNFQLAKKMENLEETVTKYLQGPLQAEILADVSQVRVDMAERFDRIEASNRRMERFFEDMKIGVGVGGSGSGWIEEVVRSSEEDEGSFGNFSLSFGLEFGKNKVVEMVVGRKDFCVIGICGIGGSGKTTLAREICRDEQVRCYFKERILFLTVSQSPNVEQLRGKIWGHIMGSGSMNTNYVVPQWMPQYEYAGSQAQILIILDDVWTLSVLEQLVFRIPGVKFIVVSRFHFSVFNATYQVEPLGEDDALSLFCHHAFGQTSIPSTANQNLVKQVVAECGKLPLALKVIGASLRDQNEMFWLSVKTRLSQGLSIGESYELNLIDRMAISINYLPEKIKECFLDLCSFQEDKKVPLEVLINMWVEIHDIHETEAYAIVVELSNKNLLTLVKEARAGGMYSSCFEISITQHDILRDLALNLSNRGSVNQRRRLVMPKRDDDGQLPKEWLRHEDQPFEAQIVSIQTGEMRKSDWCNLEFPKAEVLIINFTSSEYFLPPFINRMPNLRALIVINHSTSYARLHNISVLKSLTKLRSLWLEKVSIPQLSGIVMESLRKLFIVLCMINNSLEGKDSNLADIFPNISELTLDHCEDLTEFPSSICKIQSLKNLSLTNCHNLTRLPNELGSLNSLEILRLYACPDLRTLPPSICQMTRLKYIDISQCVNLTSFPEAISKLVSLEKIDMRECPMIANIPKSALSLHSLQLVICDEEVSSTWKEIGKAKPNLNVQVAEMQYDLDWLDTD</sequence>
<keyword evidence="3" id="KW-0611">Plant defense</keyword>
<comment type="similarity">
    <text evidence="1">Belongs to the disease resistance NB-LRR family.</text>
</comment>
<evidence type="ECO:0000313" key="5">
    <source>
        <dbReference type="EMBL" id="PNX93754.1"/>
    </source>
</evidence>
<dbReference type="PANTHER" id="PTHR36766">
    <property type="entry name" value="PLANT BROAD-SPECTRUM MILDEW RESISTANCE PROTEIN RPW8"/>
    <property type="match status" value="1"/>
</dbReference>
<dbReference type="ExpressionAtlas" id="A0A2K3MSQ1">
    <property type="expression patterns" value="baseline"/>
</dbReference>
<dbReference type="GO" id="GO:0043531">
    <property type="term" value="F:ADP binding"/>
    <property type="evidence" value="ECO:0007669"/>
    <property type="project" value="InterPro"/>
</dbReference>
<organism evidence="5 6">
    <name type="scientific">Trifolium pratense</name>
    <name type="common">Red clover</name>
    <dbReference type="NCBI Taxonomy" id="57577"/>
    <lineage>
        <taxon>Eukaryota</taxon>
        <taxon>Viridiplantae</taxon>
        <taxon>Streptophyta</taxon>
        <taxon>Embryophyta</taxon>
        <taxon>Tracheophyta</taxon>
        <taxon>Spermatophyta</taxon>
        <taxon>Magnoliopsida</taxon>
        <taxon>eudicotyledons</taxon>
        <taxon>Gunneridae</taxon>
        <taxon>Pentapetalae</taxon>
        <taxon>rosids</taxon>
        <taxon>fabids</taxon>
        <taxon>Fabales</taxon>
        <taxon>Fabaceae</taxon>
        <taxon>Papilionoideae</taxon>
        <taxon>50 kb inversion clade</taxon>
        <taxon>NPAAA clade</taxon>
        <taxon>Hologalegina</taxon>
        <taxon>IRL clade</taxon>
        <taxon>Trifolieae</taxon>
        <taxon>Trifolium</taxon>
    </lineage>
</organism>
<proteinExistence type="inferred from homology"/>
<dbReference type="Pfam" id="PF00931">
    <property type="entry name" value="NB-ARC"/>
    <property type="match status" value="1"/>
</dbReference>
<dbReference type="EMBL" id="ASHM01011800">
    <property type="protein sequence ID" value="PNX93754.1"/>
    <property type="molecule type" value="Genomic_DNA"/>
</dbReference>
<feature type="non-terminal residue" evidence="5">
    <location>
        <position position="1"/>
    </location>
</feature>
<dbReference type="InterPro" id="IPR032675">
    <property type="entry name" value="LRR_dom_sf"/>
</dbReference>
<dbReference type="SUPFAM" id="SSF52540">
    <property type="entry name" value="P-loop containing nucleoside triphosphate hydrolases"/>
    <property type="match status" value="1"/>
</dbReference>
<dbReference type="Gene3D" id="1.10.8.430">
    <property type="entry name" value="Helical domain of apoptotic protease-activating factors"/>
    <property type="match status" value="1"/>
</dbReference>
<dbReference type="SUPFAM" id="SSF52047">
    <property type="entry name" value="RNI-like"/>
    <property type="match status" value="1"/>
</dbReference>
<evidence type="ECO:0000256" key="3">
    <source>
        <dbReference type="ARBA" id="ARBA00022821"/>
    </source>
</evidence>
<dbReference type="Gene3D" id="1.10.10.10">
    <property type="entry name" value="Winged helix-like DNA-binding domain superfamily/Winged helix DNA-binding domain"/>
    <property type="match status" value="1"/>
</dbReference>
<dbReference type="Pfam" id="PF23598">
    <property type="entry name" value="LRR_14"/>
    <property type="match status" value="1"/>
</dbReference>
<dbReference type="InterPro" id="IPR008808">
    <property type="entry name" value="Powdery_mildew-R_dom"/>
</dbReference>
<dbReference type="InterPro" id="IPR042197">
    <property type="entry name" value="Apaf_helical"/>
</dbReference>
<dbReference type="InterPro" id="IPR002182">
    <property type="entry name" value="NB-ARC"/>
</dbReference>
<dbReference type="Proteomes" id="UP000236291">
    <property type="component" value="Unassembled WGS sequence"/>
</dbReference>
<evidence type="ECO:0000256" key="1">
    <source>
        <dbReference type="ARBA" id="ARBA00008894"/>
    </source>
</evidence>
<dbReference type="PRINTS" id="PR00364">
    <property type="entry name" value="DISEASERSIST"/>
</dbReference>
<dbReference type="Pfam" id="PF05659">
    <property type="entry name" value="RPW8"/>
    <property type="match status" value="1"/>
</dbReference>
<feature type="domain" description="RPW8" evidence="4">
    <location>
        <begin position="23"/>
        <end position="175"/>
    </location>
</feature>
<dbReference type="Gene3D" id="3.40.50.300">
    <property type="entry name" value="P-loop containing nucleotide triphosphate hydrolases"/>
    <property type="match status" value="1"/>
</dbReference>
<dbReference type="AlphaFoldDB" id="A0A2K3MSQ1"/>
<evidence type="ECO:0000256" key="2">
    <source>
        <dbReference type="ARBA" id="ARBA00022737"/>
    </source>
</evidence>
<dbReference type="InterPro" id="IPR036388">
    <property type="entry name" value="WH-like_DNA-bd_sf"/>
</dbReference>
<dbReference type="InterPro" id="IPR027417">
    <property type="entry name" value="P-loop_NTPase"/>
</dbReference>
<reference evidence="5 6" key="2">
    <citation type="journal article" date="2017" name="Front. Plant Sci.">
        <title>Gene Classification and Mining of Molecular Markers Useful in Red Clover (Trifolium pratense) Breeding.</title>
        <authorList>
            <person name="Istvanek J."/>
            <person name="Dluhosova J."/>
            <person name="Dluhos P."/>
            <person name="Patkova L."/>
            <person name="Nedelnik J."/>
            <person name="Repkova J."/>
        </authorList>
    </citation>
    <scope>NUCLEOTIDE SEQUENCE [LARGE SCALE GENOMIC DNA]</scope>
    <source>
        <strain evidence="6">cv. Tatra</strain>
        <tissue evidence="5">Young leaves</tissue>
    </source>
</reference>
<dbReference type="STRING" id="57577.A0A2K3MSQ1"/>
<dbReference type="Gene3D" id="3.80.10.10">
    <property type="entry name" value="Ribonuclease Inhibitor"/>
    <property type="match status" value="1"/>
</dbReference>
<evidence type="ECO:0000259" key="4">
    <source>
        <dbReference type="PROSITE" id="PS51153"/>
    </source>
</evidence>
<name>A0A2K3MSQ1_TRIPR</name>
<accession>A0A2K3MSQ1</accession>
<comment type="caution">
    <text evidence="5">The sequence shown here is derived from an EMBL/GenBank/DDBJ whole genome shotgun (WGS) entry which is preliminary data.</text>
</comment>
<evidence type="ECO:0000313" key="6">
    <source>
        <dbReference type="Proteomes" id="UP000236291"/>
    </source>
</evidence>
<dbReference type="PROSITE" id="PS51153">
    <property type="entry name" value="RPW8"/>
    <property type="match status" value="1"/>
</dbReference>
<protein>
    <submittedName>
        <fullName evidence="5">Putative disease resistance protein</fullName>
    </submittedName>
</protein>
<dbReference type="InterPro" id="IPR055414">
    <property type="entry name" value="LRR_R13L4/SHOC2-like"/>
</dbReference>